<dbReference type="Proteomes" id="UP000315010">
    <property type="component" value="Unassembled WGS sequence"/>
</dbReference>
<evidence type="ECO:0000313" key="2">
    <source>
        <dbReference type="Proteomes" id="UP000315010"/>
    </source>
</evidence>
<dbReference type="AlphaFoldDB" id="A0A5C5ZEL6"/>
<comment type="caution">
    <text evidence="1">The sequence shown here is derived from an EMBL/GenBank/DDBJ whole genome shotgun (WGS) entry which is preliminary data.</text>
</comment>
<proteinExistence type="predicted"/>
<organism evidence="1 2">
    <name type="scientific">Novipirellula herctigrandis</name>
    <dbReference type="NCBI Taxonomy" id="2527986"/>
    <lineage>
        <taxon>Bacteria</taxon>
        <taxon>Pseudomonadati</taxon>
        <taxon>Planctomycetota</taxon>
        <taxon>Planctomycetia</taxon>
        <taxon>Pirellulales</taxon>
        <taxon>Pirellulaceae</taxon>
        <taxon>Novipirellula</taxon>
    </lineage>
</organism>
<gene>
    <name evidence="1" type="ORF">CA13_64650</name>
</gene>
<reference evidence="1 2" key="1">
    <citation type="submission" date="2019-02" db="EMBL/GenBank/DDBJ databases">
        <title>Deep-cultivation of Planctomycetes and their phenomic and genomic characterization uncovers novel biology.</title>
        <authorList>
            <person name="Wiegand S."/>
            <person name="Jogler M."/>
            <person name="Boedeker C."/>
            <person name="Pinto D."/>
            <person name="Vollmers J."/>
            <person name="Rivas-Marin E."/>
            <person name="Kohn T."/>
            <person name="Peeters S.H."/>
            <person name="Heuer A."/>
            <person name="Rast P."/>
            <person name="Oberbeckmann S."/>
            <person name="Bunk B."/>
            <person name="Jeske O."/>
            <person name="Meyerdierks A."/>
            <person name="Storesund J.E."/>
            <person name="Kallscheuer N."/>
            <person name="Luecker S."/>
            <person name="Lage O.M."/>
            <person name="Pohl T."/>
            <person name="Merkel B.J."/>
            <person name="Hornburger P."/>
            <person name="Mueller R.-W."/>
            <person name="Bruemmer F."/>
            <person name="Labrenz M."/>
            <person name="Spormann A.M."/>
            <person name="Op Den Camp H."/>
            <person name="Overmann J."/>
            <person name="Amann R."/>
            <person name="Jetten M.S.M."/>
            <person name="Mascher T."/>
            <person name="Medema M.H."/>
            <person name="Devos D.P."/>
            <person name="Kaster A.-K."/>
            <person name="Ovreas L."/>
            <person name="Rohde M."/>
            <person name="Galperin M.Y."/>
            <person name="Jogler C."/>
        </authorList>
    </citation>
    <scope>NUCLEOTIDE SEQUENCE [LARGE SCALE GENOMIC DNA]</scope>
    <source>
        <strain evidence="1 2">CA13</strain>
    </source>
</reference>
<accession>A0A5C5ZEL6</accession>
<name>A0A5C5ZEL6_9BACT</name>
<dbReference type="EMBL" id="SJPJ01000001">
    <property type="protein sequence ID" value="TWT84983.1"/>
    <property type="molecule type" value="Genomic_DNA"/>
</dbReference>
<protein>
    <submittedName>
        <fullName evidence="1">Uncharacterized protein</fullName>
    </submittedName>
</protein>
<keyword evidence="2" id="KW-1185">Reference proteome</keyword>
<evidence type="ECO:0000313" key="1">
    <source>
        <dbReference type="EMBL" id="TWT84983.1"/>
    </source>
</evidence>
<sequence>MHIFSILLHFDQIPGYSTPHGVTLGLISDLWKSSLKWGGGTDRVLGTRGLSIDGSRPTGSRSTGSWPNRLAFAKGTIEHDVLC</sequence>